<accession>A0A8I0G733</accession>
<sequence length="166" mass="18011">MWKAKSQVPESVRPHVAPGEKVLALATVRDGGYLLASRTHLTHVDDGGVLMREAWCVFSALTWDEDSGLATLSHIDPAAPPLVIALEPAPSLDFLTVVREGMDRARVFYATSELSNGTQVSCWVLRDSRGELFTLTTASGAIPPMERGEVDRLEARTRESVGLDPA</sequence>
<evidence type="ECO:0000313" key="1">
    <source>
        <dbReference type="EMBL" id="MBD3689040.1"/>
    </source>
</evidence>
<reference evidence="1 2" key="1">
    <citation type="submission" date="2020-08" db="EMBL/GenBank/DDBJ databases">
        <title>Winkia gen. nov., sp. nov., isolated from faeces of the Anser albifrons in China.</title>
        <authorList>
            <person name="Liu Q."/>
        </authorList>
    </citation>
    <scope>NUCLEOTIDE SEQUENCE [LARGE SCALE GENOMIC DNA]</scope>
    <source>
        <strain evidence="1 2">C62</strain>
    </source>
</reference>
<comment type="caution">
    <text evidence="1">The sequence shown here is derived from an EMBL/GenBank/DDBJ whole genome shotgun (WGS) entry which is preliminary data.</text>
</comment>
<dbReference type="Proteomes" id="UP000627538">
    <property type="component" value="Unassembled WGS sequence"/>
</dbReference>
<gene>
    <name evidence="1" type="ORF">H8R10_02170</name>
</gene>
<organism evidence="1 2">
    <name type="scientific">Nanchangia anserum</name>
    <dbReference type="NCBI Taxonomy" id="2692125"/>
    <lineage>
        <taxon>Bacteria</taxon>
        <taxon>Bacillati</taxon>
        <taxon>Actinomycetota</taxon>
        <taxon>Actinomycetes</taxon>
        <taxon>Actinomycetales</taxon>
        <taxon>Actinomycetaceae</taxon>
        <taxon>Nanchangia</taxon>
    </lineage>
</organism>
<dbReference type="RefSeq" id="WP_191071118.1">
    <property type="nucleotide sequence ID" value="NZ_CP060506.1"/>
</dbReference>
<evidence type="ECO:0000313" key="2">
    <source>
        <dbReference type="Proteomes" id="UP000627538"/>
    </source>
</evidence>
<dbReference type="AlphaFoldDB" id="A0A8I0G733"/>
<protein>
    <submittedName>
        <fullName evidence="1">Uncharacterized protein</fullName>
    </submittedName>
</protein>
<name>A0A8I0G733_9ACTO</name>
<proteinExistence type="predicted"/>
<keyword evidence="2" id="KW-1185">Reference proteome</keyword>
<dbReference type="EMBL" id="JACRUO010000001">
    <property type="protein sequence ID" value="MBD3689040.1"/>
    <property type="molecule type" value="Genomic_DNA"/>
</dbReference>